<protein>
    <submittedName>
        <fullName evidence="1">FbpB family small basic protein</fullName>
    </submittedName>
</protein>
<dbReference type="Proteomes" id="UP000637359">
    <property type="component" value="Unassembled WGS sequence"/>
</dbReference>
<comment type="caution">
    <text evidence="1">The sequence shown here is derived from an EMBL/GenBank/DDBJ whole genome shotgun (WGS) entry which is preliminary data.</text>
</comment>
<dbReference type="AlphaFoldDB" id="A0A923RGM0"/>
<proteinExistence type="predicted"/>
<organism evidence="1 2">
    <name type="scientific">Ornithinibacillus hominis</name>
    <dbReference type="NCBI Taxonomy" id="2763055"/>
    <lineage>
        <taxon>Bacteria</taxon>
        <taxon>Bacillati</taxon>
        <taxon>Bacillota</taxon>
        <taxon>Bacilli</taxon>
        <taxon>Bacillales</taxon>
        <taxon>Bacillaceae</taxon>
        <taxon>Ornithinibacillus</taxon>
    </lineage>
</organism>
<evidence type="ECO:0000313" key="1">
    <source>
        <dbReference type="EMBL" id="MBC5636066.1"/>
    </source>
</evidence>
<accession>A0A923RGM0</accession>
<name>A0A923RGM0_9BACI</name>
<gene>
    <name evidence="1" type="ORF">H8S33_04400</name>
</gene>
<keyword evidence="2" id="KW-1185">Reference proteome</keyword>
<sequence length="48" mass="5797">MSLKKRLSFEELVQANRQQILDDKEILDRIEQNLEKRARDLLSKRKEA</sequence>
<dbReference type="InterPro" id="IPR025004">
    <property type="entry name" value="SenN/SenS"/>
</dbReference>
<dbReference type="Pfam" id="PF13040">
    <property type="entry name" value="Fur_reg_FbpB"/>
    <property type="match status" value="1"/>
</dbReference>
<dbReference type="EMBL" id="JACOOL010000002">
    <property type="protein sequence ID" value="MBC5636066.1"/>
    <property type="molecule type" value="Genomic_DNA"/>
</dbReference>
<dbReference type="RefSeq" id="WP_186868827.1">
    <property type="nucleotide sequence ID" value="NZ_JACOOL010000002.1"/>
</dbReference>
<reference evidence="1" key="1">
    <citation type="submission" date="2020-08" db="EMBL/GenBank/DDBJ databases">
        <title>Genome public.</title>
        <authorList>
            <person name="Liu C."/>
            <person name="Sun Q."/>
        </authorList>
    </citation>
    <scope>NUCLEOTIDE SEQUENCE</scope>
    <source>
        <strain evidence="1">BX22</strain>
    </source>
</reference>
<evidence type="ECO:0000313" key="2">
    <source>
        <dbReference type="Proteomes" id="UP000637359"/>
    </source>
</evidence>